<evidence type="ECO:0000313" key="2">
    <source>
        <dbReference type="EMBL" id="TKJ84805.1"/>
    </source>
</evidence>
<dbReference type="GeneID" id="67475142"/>
<dbReference type="Proteomes" id="UP000306393">
    <property type="component" value="Unassembled WGS sequence"/>
</dbReference>
<dbReference type="RefSeq" id="WP_062744370.1">
    <property type="nucleotide sequence ID" value="NZ_CP022725.1"/>
</dbReference>
<accession>A0A3S7TFI6</accession>
<name>A0A3S7TFI6_9GAMM</name>
<dbReference type="AlphaFoldDB" id="A0A3S7TFI6"/>
<reference evidence="2 3" key="1">
    <citation type="journal article" date="2019" name="Sci. Rep.">
        <title>Differences in resource use lead to coexistence of seed-transmitted microbial populations.</title>
        <authorList>
            <person name="Torres-Cortes G."/>
            <person name="Garcia B.J."/>
            <person name="Compant S."/>
            <person name="Rezki S."/>
            <person name="Jones P."/>
            <person name="Preveaux A."/>
            <person name="Briand M."/>
            <person name="Roulet A."/>
            <person name="Bouchez O."/>
            <person name="Jacobson D."/>
            <person name="Barret M."/>
        </authorList>
    </citation>
    <scope>NUCLEOTIDE SEQUENCE [LARGE SCALE GENOMIC DNA]</scope>
    <source>
        <strain evidence="2 3">CFBP13511</strain>
    </source>
</reference>
<comment type="caution">
    <text evidence="2">The sequence shown here is derived from an EMBL/GenBank/DDBJ whole genome shotgun (WGS) entry which is preliminary data.</text>
</comment>
<sequence>MNVFIHTINHIVLYFTAEMKNSQTPLIDSQQSMTRVTLFFGSVKKSILRIFHSLSAGTDRLTDRSDTSSSGQVRTENIRKVICVSQI</sequence>
<dbReference type="EMBL" id="QGAC01000025">
    <property type="protein sequence ID" value="TKJ84805.1"/>
    <property type="molecule type" value="Genomic_DNA"/>
</dbReference>
<evidence type="ECO:0000313" key="4">
    <source>
        <dbReference type="Proteomes" id="UP000661012"/>
    </source>
</evidence>
<proteinExistence type="predicted"/>
<dbReference type="Proteomes" id="UP000661012">
    <property type="component" value="Unassembled WGS sequence"/>
</dbReference>
<dbReference type="EMBL" id="JACYNN010000007">
    <property type="protein sequence ID" value="MBD8107091.1"/>
    <property type="molecule type" value="Genomic_DNA"/>
</dbReference>
<gene>
    <name evidence="2" type="ORF">EpCFBP13511_20860</name>
    <name evidence="1" type="ORF">IFT93_11790</name>
</gene>
<evidence type="ECO:0000313" key="3">
    <source>
        <dbReference type="Proteomes" id="UP000306393"/>
    </source>
</evidence>
<evidence type="ECO:0000313" key="1">
    <source>
        <dbReference type="EMBL" id="MBD8107091.1"/>
    </source>
</evidence>
<organism evidence="2 3">
    <name type="scientific">Erwinia persicina</name>
    <dbReference type="NCBI Taxonomy" id="55211"/>
    <lineage>
        <taxon>Bacteria</taxon>
        <taxon>Pseudomonadati</taxon>
        <taxon>Pseudomonadota</taxon>
        <taxon>Gammaproteobacteria</taxon>
        <taxon>Enterobacterales</taxon>
        <taxon>Erwiniaceae</taxon>
        <taxon>Erwinia</taxon>
    </lineage>
</organism>
<keyword evidence="4" id="KW-1185">Reference proteome</keyword>
<protein>
    <submittedName>
        <fullName evidence="2">Uncharacterized protein</fullName>
    </submittedName>
</protein>
<reference evidence="1 4" key="2">
    <citation type="journal article" date="2020" name="FEMS Microbiol. Ecol.">
        <title>Temporal dynamics of bacterial communities during seed development and maturation.</title>
        <authorList>
            <person name="Chesneau G."/>
            <person name="Torres-Cortes G."/>
            <person name="Briand M."/>
            <person name="Darrasse A."/>
            <person name="Preveaux A."/>
            <person name="Marais C."/>
            <person name="Jacques M.A."/>
            <person name="Shade A."/>
            <person name="Barret M."/>
        </authorList>
    </citation>
    <scope>NUCLEOTIDE SEQUENCE [LARGE SCALE GENOMIC DNA]</scope>
    <source>
        <strain evidence="1 4">CFBP13732</strain>
    </source>
</reference>
<dbReference type="KEGG" id="epe:CI789_21625"/>